<sequence length="91" mass="10068">MSVTAKQQAKAQGQEDLHDTDKDVGLGESKPWSGVQPRYMNITQENRSAYDLEDVSKPETLKGNRLIRSKPEGANQYSQGPVEGKLRPGEP</sequence>
<reference evidence="2" key="2">
    <citation type="journal article" date="2023" name="IMA Fungus">
        <title>Comparative genomic study of the Penicillium genus elucidates a diverse pangenome and 15 lateral gene transfer events.</title>
        <authorList>
            <person name="Petersen C."/>
            <person name="Sorensen T."/>
            <person name="Nielsen M.R."/>
            <person name="Sondergaard T.E."/>
            <person name="Sorensen J.L."/>
            <person name="Fitzpatrick D.A."/>
            <person name="Frisvad J.C."/>
            <person name="Nielsen K.L."/>
        </authorList>
    </citation>
    <scope>NUCLEOTIDE SEQUENCE</scope>
    <source>
        <strain evidence="2">IBT 29864</strain>
    </source>
</reference>
<dbReference type="AlphaFoldDB" id="A0A9W9SL71"/>
<protein>
    <submittedName>
        <fullName evidence="2">Uncharacterized protein</fullName>
    </submittedName>
</protein>
<dbReference type="GeneID" id="81434516"/>
<comment type="caution">
    <text evidence="2">The sequence shown here is derived from an EMBL/GenBank/DDBJ whole genome shotgun (WGS) entry which is preliminary data.</text>
</comment>
<proteinExistence type="predicted"/>
<name>A0A9W9SL71_9EURO</name>
<organism evidence="2 3">
    <name type="scientific">Penicillium cataractarum</name>
    <dbReference type="NCBI Taxonomy" id="2100454"/>
    <lineage>
        <taxon>Eukaryota</taxon>
        <taxon>Fungi</taxon>
        <taxon>Dikarya</taxon>
        <taxon>Ascomycota</taxon>
        <taxon>Pezizomycotina</taxon>
        <taxon>Eurotiomycetes</taxon>
        <taxon>Eurotiomycetidae</taxon>
        <taxon>Eurotiales</taxon>
        <taxon>Aspergillaceae</taxon>
        <taxon>Penicillium</taxon>
    </lineage>
</organism>
<feature type="compositionally biased region" description="Basic and acidic residues" evidence="1">
    <location>
        <begin position="13"/>
        <end position="25"/>
    </location>
</feature>
<accession>A0A9W9SL71</accession>
<evidence type="ECO:0000313" key="3">
    <source>
        <dbReference type="Proteomes" id="UP001147782"/>
    </source>
</evidence>
<gene>
    <name evidence="2" type="ORF">N7496_002408</name>
</gene>
<dbReference type="EMBL" id="JAPZBS010000002">
    <property type="protein sequence ID" value="KAJ5379980.1"/>
    <property type="molecule type" value="Genomic_DNA"/>
</dbReference>
<evidence type="ECO:0000256" key="1">
    <source>
        <dbReference type="SAM" id="MobiDB-lite"/>
    </source>
</evidence>
<evidence type="ECO:0000313" key="2">
    <source>
        <dbReference type="EMBL" id="KAJ5379980.1"/>
    </source>
</evidence>
<feature type="compositionally biased region" description="Basic and acidic residues" evidence="1">
    <location>
        <begin position="48"/>
        <end position="62"/>
    </location>
</feature>
<feature type="compositionally biased region" description="Polar residues" evidence="1">
    <location>
        <begin position="1"/>
        <end position="11"/>
    </location>
</feature>
<dbReference type="Proteomes" id="UP001147782">
    <property type="component" value="Unassembled WGS sequence"/>
</dbReference>
<reference evidence="2" key="1">
    <citation type="submission" date="2022-11" db="EMBL/GenBank/DDBJ databases">
        <authorList>
            <person name="Petersen C."/>
        </authorList>
    </citation>
    <scope>NUCLEOTIDE SEQUENCE</scope>
    <source>
        <strain evidence="2">IBT 29864</strain>
    </source>
</reference>
<feature type="region of interest" description="Disordered" evidence="1">
    <location>
        <begin position="1"/>
        <end position="91"/>
    </location>
</feature>
<dbReference type="OrthoDB" id="4335389at2759"/>
<keyword evidence="3" id="KW-1185">Reference proteome</keyword>
<dbReference type="RefSeq" id="XP_056557551.1">
    <property type="nucleotide sequence ID" value="XM_056695339.1"/>
</dbReference>